<dbReference type="OrthoDB" id="162726at2"/>
<keyword evidence="2" id="KW-1185">Reference proteome</keyword>
<dbReference type="Proteomes" id="UP000256388">
    <property type="component" value="Unassembled WGS sequence"/>
</dbReference>
<dbReference type="AlphaFoldDB" id="A0A3E0AB26"/>
<gene>
    <name evidence="1" type="ORF">DFR64_2030</name>
</gene>
<name>A0A3E0AB26_9CHLR</name>
<comment type="caution">
    <text evidence="1">The sequence shown here is derived from an EMBL/GenBank/DDBJ whole genome shotgun (WGS) entry which is preliminary data.</text>
</comment>
<accession>A0A3E0AB26</accession>
<organism evidence="1 2">
    <name type="scientific">Pelolinea submarina</name>
    <dbReference type="NCBI Taxonomy" id="913107"/>
    <lineage>
        <taxon>Bacteria</taxon>
        <taxon>Bacillati</taxon>
        <taxon>Chloroflexota</taxon>
        <taxon>Anaerolineae</taxon>
        <taxon>Anaerolineales</taxon>
        <taxon>Anaerolineaceae</taxon>
        <taxon>Pelolinea</taxon>
    </lineage>
</organism>
<evidence type="ECO:0000313" key="1">
    <source>
        <dbReference type="EMBL" id="REG08658.1"/>
    </source>
</evidence>
<dbReference type="Pfam" id="PF19928">
    <property type="entry name" value="DUF6391"/>
    <property type="match status" value="1"/>
</dbReference>
<dbReference type="RefSeq" id="WP_116225306.1">
    <property type="nucleotide sequence ID" value="NZ_AP018437.1"/>
</dbReference>
<proteinExistence type="predicted"/>
<reference evidence="1 2" key="1">
    <citation type="submission" date="2018-08" db="EMBL/GenBank/DDBJ databases">
        <title>Genomic Encyclopedia of Type Strains, Phase IV (KMG-IV): sequencing the most valuable type-strain genomes for metagenomic binning, comparative biology and taxonomic classification.</title>
        <authorList>
            <person name="Goeker M."/>
        </authorList>
    </citation>
    <scope>NUCLEOTIDE SEQUENCE [LARGE SCALE GENOMIC DNA]</scope>
    <source>
        <strain evidence="1 2">DSM 23923</strain>
    </source>
</reference>
<evidence type="ECO:0000313" key="2">
    <source>
        <dbReference type="Proteomes" id="UP000256388"/>
    </source>
</evidence>
<dbReference type="EMBL" id="QUMS01000002">
    <property type="protein sequence ID" value="REG08658.1"/>
    <property type="molecule type" value="Genomic_DNA"/>
</dbReference>
<protein>
    <submittedName>
        <fullName evidence="1">Uncharacterized protein</fullName>
    </submittedName>
</protein>
<sequence length="174" mass="18714">MPITDQILNQSIPMHVRSNHALEHATLHVLQESGVNVPMGGISDAGGFWIYGEVDTETILEAAREALRRLGEGESDLAVHPNCGTNIAVGAVSAGALAWLAMRGTQGSAGRRLRRMPMAVLMGMLGYRLAQPLGPKVQEQITTNADVTGLHIVDVIRHDLMGYSVHRVSTRMSA</sequence>